<dbReference type="GO" id="GO:0043565">
    <property type="term" value="F:sequence-specific DNA binding"/>
    <property type="evidence" value="ECO:0007669"/>
    <property type="project" value="InterPro"/>
</dbReference>
<dbReference type="PANTHER" id="PTHR31221:SF130">
    <property type="entry name" value="WRKY TRANSCRIPTION FACTOR 3-RELATED"/>
    <property type="match status" value="1"/>
</dbReference>
<comment type="subcellular location">
    <subcellularLocation>
        <location evidence="1">Nucleus</location>
    </subcellularLocation>
</comment>
<dbReference type="PROSITE" id="PS50811">
    <property type="entry name" value="WRKY"/>
    <property type="match status" value="2"/>
</dbReference>
<dbReference type="Proteomes" id="UP001222027">
    <property type="component" value="Unassembled WGS sequence"/>
</dbReference>
<feature type="region of interest" description="Disordered" evidence="10">
    <location>
        <begin position="223"/>
        <end position="243"/>
    </location>
</feature>
<dbReference type="GO" id="GO:0005634">
    <property type="term" value="C:nucleus"/>
    <property type="evidence" value="ECO:0007669"/>
    <property type="project" value="UniProtKB-SubCell"/>
</dbReference>
<dbReference type="SUPFAM" id="SSF118290">
    <property type="entry name" value="WRKY DNA-binding domain"/>
    <property type="match status" value="2"/>
</dbReference>
<evidence type="ECO:0000256" key="10">
    <source>
        <dbReference type="SAM" id="MobiDB-lite"/>
    </source>
</evidence>
<dbReference type="InterPro" id="IPR044810">
    <property type="entry name" value="WRKY_plant"/>
</dbReference>
<reference evidence="12 13" key="1">
    <citation type="submission" date="2022-12" db="EMBL/GenBank/DDBJ databases">
        <title>Chromosome-scale assembly of the Ensete ventricosum genome.</title>
        <authorList>
            <person name="Dussert Y."/>
            <person name="Stocks J."/>
            <person name="Wendawek A."/>
            <person name="Woldeyes F."/>
            <person name="Nichols R.A."/>
            <person name="Borrell J.S."/>
        </authorList>
    </citation>
    <scope>NUCLEOTIDE SEQUENCE [LARGE SCALE GENOMIC DNA]</scope>
    <source>
        <strain evidence="13">cv. Maze</strain>
        <tissue evidence="12">Seeds</tissue>
    </source>
</reference>
<feature type="domain" description="WRKY" evidence="11">
    <location>
        <begin position="415"/>
        <end position="480"/>
    </location>
</feature>
<dbReference type="FunFam" id="2.20.25.80:FF:000006">
    <property type="entry name" value="WRKY transcription factor"/>
    <property type="match status" value="1"/>
</dbReference>
<dbReference type="InterPro" id="IPR003657">
    <property type="entry name" value="WRKY_dom"/>
</dbReference>
<evidence type="ECO:0000313" key="12">
    <source>
        <dbReference type="EMBL" id="KAJ8485793.1"/>
    </source>
</evidence>
<proteinExistence type="inferred from homology"/>
<dbReference type="SMART" id="SM00774">
    <property type="entry name" value="WRKY"/>
    <property type="match status" value="2"/>
</dbReference>
<dbReference type="AlphaFoldDB" id="A0AAV8R471"/>
<comment type="caution">
    <text evidence="12">The sequence shown here is derived from an EMBL/GenBank/DDBJ whole genome shotgun (WGS) entry which is preliminary data.</text>
</comment>
<dbReference type="InterPro" id="IPR036576">
    <property type="entry name" value="WRKY_dom_sf"/>
</dbReference>
<accession>A0AAV8R471</accession>
<evidence type="ECO:0000256" key="9">
    <source>
        <dbReference type="ARBA" id="ARBA00061157"/>
    </source>
</evidence>
<evidence type="ECO:0000256" key="3">
    <source>
        <dbReference type="ARBA" id="ARBA00022737"/>
    </source>
</evidence>
<dbReference type="GO" id="GO:0003700">
    <property type="term" value="F:DNA-binding transcription factor activity"/>
    <property type="evidence" value="ECO:0007669"/>
    <property type="project" value="InterPro"/>
</dbReference>
<feature type="region of interest" description="Disordered" evidence="10">
    <location>
        <begin position="351"/>
        <end position="375"/>
    </location>
</feature>
<feature type="region of interest" description="Disordered" evidence="10">
    <location>
        <begin position="89"/>
        <end position="128"/>
    </location>
</feature>
<evidence type="ECO:0000256" key="8">
    <source>
        <dbReference type="ARBA" id="ARBA00023242"/>
    </source>
</evidence>
<evidence type="ECO:0000259" key="11">
    <source>
        <dbReference type="PROSITE" id="PS50811"/>
    </source>
</evidence>
<feature type="compositionally biased region" description="Polar residues" evidence="10">
    <location>
        <begin position="359"/>
        <end position="371"/>
    </location>
</feature>
<evidence type="ECO:0000256" key="7">
    <source>
        <dbReference type="ARBA" id="ARBA00023163"/>
    </source>
</evidence>
<keyword evidence="5" id="KW-0805">Transcription regulation</keyword>
<dbReference type="PANTHER" id="PTHR31221">
    <property type="entry name" value="WRKY TRANSCRIPTION FACTOR PROTEIN 1-RELATED"/>
    <property type="match status" value="1"/>
</dbReference>
<keyword evidence="2" id="KW-0479">Metal-binding</keyword>
<dbReference type="FunFam" id="2.20.25.80:FF:000003">
    <property type="entry name" value="WRKY transcription factor 57"/>
    <property type="match status" value="1"/>
</dbReference>
<keyword evidence="8" id="KW-0539">Nucleus</keyword>
<dbReference type="GO" id="GO:0046872">
    <property type="term" value="F:metal ion binding"/>
    <property type="evidence" value="ECO:0007669"/>
    <property type="project" value="UniProtKB-KW"/>
</dbReference>
<organism evidence="12 13">
    <name type="scientific">Ensete ventricosum</name>
    <name type="common">Abyssinian banana</name>
    <name type="synonym">Musa ensete</name>
    <dbReference type="NCBI Taxonomy" id="4639"/>
    <lineage>
        <taxon>Eukaryota</taxon>
        <taxon>Viridiplantae</taxon>
        <taxon>Streptophyta</taxon>
        <taxon>Embryophyta</taxon>
        <taxon>Tracheophyta</taxon>
        <taxon>Spermatophyta</taxon>
        <taxon>Magnoliopsida</taxon>
        <taxon>Liliopsida</taxon>
        <taxon>Zingiberales</taxon>
        <taxon>Musaceae</taxon>
        <taxon>Ensete</taxon>
    </lineage>
</organism>
<keyword evidence="6" id="KW-0238">DNA-binding</keyword>
<keyword evidence="3" id="KW-0677">Repeat</keyword>
<evidence type="ECO:0000313" key="13">
    <source>
        <dbReference type="Proteomes" id="UP001222027"/>
    </source>
</evidence>
<name>A0AAV8R471_ENSVE</name>
<evidence type="ECO:0000256" key="6">
    <source>
        <dbReference type="ARBA" id="ARBA00023125"/>
    </source>
</evidence>
<sequence length="529" mass="56711">MAEKGGCDGGCGGGVVPEVGAGAPPRPTVRLPPRPSLESLFQGGWGAWEASPGPLTLVSSFFAEDSESECRSFTQLLAGAMTSPVAAARRTAGSAGDQGKDAEKRFSGVEAEAESGSGLVRSGQNRPPSLAINQPKVFAVPPGSSSASLLDFPAFFSPGQGNFAMSHREALAQVTAQAADSPFRLLSQTELPSPSLASTTTSSSQQPIQEIPTLKPTYIAVESAEGSQSDRKSHPNTTIVDNSAHDGYNWRKYGQKVVKGSNYPRSYYKCTHPKCPVKKKVERSVDGQVTEIIYKGQHNHQRPAPNKKRTKVDSNLPCGLDETNADHGNLEPGFLGCRGNFRKLNNMTAAPASGRDQESNCGTLEQLSGSSDSEEVAEIRIDEGDDNEHDAKRKNIAASSQKTLTEPRIIVQTTSEVDLLDDGYRWRKYGQKVVKGNPHPRSYYKCTYAGCSVRKHIERSPTDPESVITSYEGKHNHDVPAARNSSHSTVTAVSDGAGSNQASLTSADIKAYDQTPVAVLQLKEEHQVT</sequence>
<comment type="similarity">
    <text evidence="9">Belongs to the WRKY group I family.</text>
</comment>
<keyword evidence="7" id="KW-0804">Transcription</keyword>
<evidence type="ECO:0000256" key="5">
    <source>
        <dbReference type="ARBA" id="ARBA00023015"/>
    </source>
</evidence>
<evidence type="ECO:0000256" key="1">
    <source>
        <dbReference type="ARBA" id="ARBA00004123"/>
    </source>
</evidence>
<dbReference type="Gene3D" id="2.20.25.80">
    <property type="entry name" value="WRKY domain"/>
    <property type="match status" value="2"/>
</dbReference>
<gene>
    <name evidence="12" type="ORF">OPV22_018278</name>
</gene>
<evidence type="ECO:0000256" key="4">
    <source>
        <dbReference type="ARBA" id="ARBA00022833"/>
    </source>
</evidence>
<keyword evidence="4" id="KW-0862">Zinc</keyword>
<dbReference type="Pfam" id="PF03106">
    <property type="entry name" value="WRKY"/>
    <property type="match status" value="2"/>
</dbReference>
<feature type="domain" description="WRKY" evidence="11">
    <location>
        <begin position="246"/>
        <end position="303"/>
    </location>
</feature>
<evidence type="ECO:0000256" key="2">
    <source>
        <dbReference type="ARBA" id="ARBA00022723"/>
    </source>
</evidence>
<dbReference type="EMBL" id="JAQQAF010000005">
    <property type="protein sequence ID" value="KAJ8485793.1"/>
    <property type="molecule type" value="Genomic_DNA"/>
</dbReference>
<protein>
    <recommendedName>
        <fullName evidence="11">WRKY domain-containing protein</fullName>
    </recommendedName>
</protein>
<keyword evidence="13" id="KW-1185">Reference proteome</keyword>
<feature type="compositionally biased region" description="Basic and acidic residues" evidence="10">
    <location>
        <begin position="98"/>
        <end position="107"/>
    </location>
</feature>
<feature type="region of interest" description="Disordered" evidence="10">
    <location>
        <begin position="192"/>
        <end position="211"/>
    </location>
</feature>